<keyword evidence="2" id="KW-1185">Reference proteome</keyword>
<gene>
    <name evidence="1" type="ORF">OBRU01_00894</name>
</gene>
<protein>
    <submittedName>
        <fullName evidence="1">Uncharacterized protein</fullName>
    </submittedName>
</protein>
<sequence length="194" mass="21723">MTIIAEIQIPEISDILIPDKPIPPQEHSFDIIEIRVPCEVYMQRPSHAGASLRSNLAADITRLFLRNLGTLHRSSRDERDFQIRVPCEVYLHAAAEPRRRVFAPLQPRCGHHEAVSKEPRHSASLITRREGLSGNLLTDLKVNGSSFDIIEIRVPCEVYMQRPSHAGASLRSNLAADITRLCPLATSSASNFRT</sequence>
<dbReference type="EMBL" id="JTDY01000041">
    <property type="protein sequence ID" value="KOB79223.1"/>
    <property type="molecule type" value="Genomic_DNA"/>
</dbReference>
<dbReference type="AlphaFoldDB" id="A0A0L7LUS2"/>
<evidence type="ECO:0000313" key="2">
    <source>
        <dbReference type="Proteomes" id="UP000037510"/>
    </source>
</evidence>
<proteinExistence type="predicted"/>
<reference evidence="1 2" key="1">
    <citation type="journal article" date="2015" name="Genome Biol. Evol.">
        <title>The genome of winter moth (Operophtera brumata) provides a genomic perspective on sexual dimorphism and phenology.</title>
        <authorList>
            <person name="Derks M.F."/>
            <person name="Smit S."/>
            <person name="Salis L."/>
            <person name="Schijlen E."/>
            <person name="Bossers A."/>
            <person name="Mateman C."/>
            <person name="Pijl A.S."/>
            <person name="de Ridder D."/>
            <person name="Groenen M.A."/>
            <person name="Visser M.E."/>
            <person name="Megens H.J."/>
        </authorList>
    </citation>
    <scope>NUCLEOTIDE SEQUENCE [LARGE SCALE GENOMIC DNA]</scope>
    <source>
        <strain evidence="1">WM2013NL</strain>
        <tissue evidence="1">Head and thorax</tissue>
    </source>
</reference>
<comment type="caution">
    <text evidence="1">The sequence shown here is derived from an EMBL/GenBank/DDBJ whole genome shotgun (WGS) entry which is preliminary data.</text>
</comment>
<accession>A0A0L7LUS2</accession>
<organism evidence="1 2">
    <name type="scientific">Operophtera brumata</name>
    <name type="common">Winter moth</name>
    <name type="synonym">Phalaena brumata</name>
    <dbReference type="NCBI Taxonomy" id="104452"/>
    <lineage>
        <taxon>Eukaryota</taxon>
        <taxon>Metazoa</taxon>
        <taxon>Ecdysozoa</taxon>
        <taxon>Arthropoda</taxon>
        <taxon>Hexapoda</taxon>
        <taxon>Insecta</taxon>
        <taxon>Pterygota</taxon>
        <taxon>Neoptera</taxon>
        <taxon>Endopterygota</taxon>
        <taxon>Lepidoptera</taxon>
        <taxon>Glossata</taxon>
        <taxon>Ditrysia</taxon>
        <taxon>Geometroidea</taxon>
        <taxon>Geometridae</taxon>
        <taxon>Larentiinae</taxon>
        <taxon>Operophtera</taxon>
    </lineage>
</organism>
<name>A0A0L7LUS2_OPEBR</name>
<evidence type="ECO:0000313" key="1">
    <source>
        <dbReference type="EMBL" id="KOB79223.1"/>
    </source>
</evidence>
<dbReference type="Proteomes" id="UP000037510">
    <property type="component" value="Unassembled WGS sequence"/>
</dbReference>